<gene>
    <name evidence="1" type="ORF">HXX08_09270</name>
    <name evidence="2" type="ORF">OZ401_001198</name>
</gene>
<keyword evidence="4" id="KW-1185">Reference proteome</keyword>
<reference evidence="1 3" key="1">
    <citation type="submission" date="2020-06" db="EMBL/GenBank/DDBJ databases">
        <title>Anoxygenic phototrophic Chloroflexota member uses a Type I reaction center.</title>
        <authorList>
            <person name="Tsuji J.M."/>
            <person name="Shaw N.A."/>
            <person name="Nagashima S."/>
            <person name="Venkiteswaran J."/>
            <person name="Schiff S.L."/>
            <person name="Hanada S."/>
            <person name="Tank M."/>
            <person name="Neufeld J.D."/>
        </authorList>
    </citation>
    <scope>NUCLEOTIDE SEQUENCE [LARGE SCALE GENOMIC DNA]</scope>
    <source>
        <strain evidence="1">L227-S17</strain>
    </source>
</reference>
<sequence length="345" mass="38653">MIRDRAHLLEQIRELHRQIRAAVVAQTEAVALEQLSAVEGDDHAYEGDTIFAIDRVSEEKLVEFFERVVAPERPMLLIAEGLHDTGFGEGRLPLPRGITPEQAEVRIIVDPIDGTRCIMYQKRSAWVLTGVAPNLGEDTRLQDIEFAVQTELPLVKQHLCDELWAIRGDGYFAQRYNRLSGEVQPITLRPSHSATIRHGYAQVVRFFPGTRAELAAIDDEIVFAALGAPLPGKTHCFEDQYTSSAGQFYELLSGHDRFTADIRPLLEQVVLKKGFRLGICCHPYDVCTELIAREMGVIITDEYGQSLNPPLNVETDVSWVGYANAAIRAQIEPLLLKSLRDRGLI</sequence>
<proteinExistence type="predicted"/>
<dbReference type="SUPFAM" id="SSF56655">
    <property type="entry name" value="Carbohydrate phosphatase"/>
    <property type="match status" value="1"/>
</dbReference>
<name>A0A8T7LVK1_9CHLR</name>
<evidence type="ECO:0000313" key="4">
    <source>
        <dbReference type="Proteomes" id="UP001431572"/>
    </source>
</evidence>
<dbReference type="Proteomes" id="UP001431572">
    <property type="component" value="Chromosome 1"/>
</dbReference>
<dbReference type="EMBL" id="CP128399">
    <property type="protein sequence ID" value="WJW67914.1"/>
    <property type="molecule type" value="Genomic_DNA"/>
</dbReference>
<evidence type="ECO:0000313" key="2">
    <source>
        <dbReference type="EMBL" id="WJW67914.1"/>
    </source>
</evidence>
<dbReference type="Gene3D" id="3.30.540.10">
    <property type="entry name" value="Fructose-1,6-Bisphosphatase, subunit A, domain 1"/>
    <property type="match status" value="1"/>
</dbReference>
<organism evidence="1 3">
    <name type="scientific">Candidatus Chlorohelix allophototropha</name>
    <dbReference type="NCBI Taxonomy" id="3003348"/>
    <lineage>
        <taxon>Bacteria</taxon>
        <taxon>Bacillati</taxon>
        <taxon>Chloroflexota</taxon>
        <taxon>Chloroflexia</taxon>
        <taxon>Candidatus Chloroheliales</taxon>
        <taxon>Candidatus Chloroheliaceae</taxon>
        <taxon>Candidatus Chlorohelix</taxon>
    </lineage>
</organism>
<dbReference type="RefSeq" id="WP_341469806.1">
    <property type="nucleotide sequence ID" value="NZ_CP128399.1"/>
</dbReference>
<evidence type="ECO:0000313" key="1">
    <source>
        <dbReference type="EMBL" id="NWJ46054.1"/>
    </source>
</evidence>
<evidence type="ECO:0000313" key="3">
    <source>
        <dbReference type="Proteomes" id="UP000521676"/>
    </source>
</evidence>
<protein>
    <submittedName>
        <fullName evidence="1">Inositol monophosphatase</fullName>
    </submittedName>
</protein>
<dbReference type="AlphaFoldDB" id="A0A8T7LVK1"/>
<accession>A0A8T7LVK1</accession>
<dbReference type="Proteomes" id="UP000521676">
    <property type="component" value="Unassembled WGS sequence"/>
</dbReference>
<dbReference type="EMBL" id="JACATZ010000001">
    <property type="protein sequence ID" value="NWJ46054.1"/>
    <property type="molecule type" value="Genomic_DNA"/>
</dbReference>
<reference evidence="2" key="2">
    <citation type="journal article" date="2024" name="Nature">
        <title>Anoxygenic phototroph of the Chloroflexota uses a type I reaction centre.</title>
        <authorList>
            <person name="Tsuji J.M."/>
            <person name="Shaw N.A."/>
            <person name="Nagashima S."/>
            <person name="Venkiteswaran J.J."/>
            <person name="Schiff S.L."/>
            <person name="Watanabe T."/>
            <person name="Fukui M."/>
            <person name="Hanada S."/>
            <person name="Tank M."/>
            <person name="Neufeld J.D."/>
        </authorList>
    </citation>
    <scope>NUCLEOTIDE SEQUENCE</scope>
    <source>
        <strain evidence="2">L227-S17</strain>
    </source>
</reference>